<evidence type="ECO:0000256" key="7">
    <source>
        <dbReference type="ARBA" id="ARBA00023065"/>
    </source>
</evidence>
<keyword evidence="2" id="KW-0813">Transport</keyword>
<evidence type="ECO:0000259" key="12">
    <source>
        <dbReference type="Pfam" id="PF13244"/>
    </source>
</evidence>
<comment type="subcellular location">
    <subcellularLocation>
        <location evidence="1">Cell membrane</location>
        <topology evidence="1">Multi-pass membrane protein</topology>
    </subcellularLocation>
</comment>
<dbReference type="PANTHER" id="PTHR43373">
    <property type="entry name" value="NA(+)/H(+) ANTIPORTER SUBUNIT"/>
    <property type="match status" value="1"/>
</dbReference>
<proteinExistence type="predicted"/>
<keyword evidence="15" id="KW-1185">Reference proteome</keyword>
<feature type="transmembrane region" description="Helical" evidence="9">
    <location>
        <begin position="32"/>
        <end position="53"/>
    </location>
</feature>
<dbReference type="GO" id="GO:0005886">
    <property type="term" value="C:plasma membrane"/>
    <property type="evidence" value="ECO:0007669"/>
    <property type="project" value="UniProtKB-SubCell"/>
</dbReference>
<dbReference type="Pfam" id="PF13244">
    <property type="entry name" value="MbhD"/>
    <property type="match status" value="1"/>
</dbReference>
<keyword evidence="6 9" id="KW-1133">Transmembrane helix</keyword>
<evidence type="ECO:0000259" key="10">
    <source>
        <dbReference type="Pfam" id="PF00361"/>
    </source>
</evidence>
<feature type="domain" description="MrpA C-terminal/MbhE" evidence="13">
    <location>
        <begin position="691"/>
        <end position="773"/>
    </location>
</feature>
<evidence type="ECO:0000259" key="11">
    <source>
        <dbReference type="Pfam" id="PF00662"/>
    </source>
</evidence>
<keyword evidence="7" id="KW-0406">Ion transport</keyword>
<dbReference type="InterPro" id="IPR001750">
    <property type="entry name" value="ND/Mrp_TM"/>
</dbReference>
<evidence type="ECO:0000256" key="5">
    <source>
        <dbReference type="ARBA" id="ARBA00022692"/>
    </source>
</evidence>
<feature type="transmembrane region" description="Helical" evidence="9">
    <location>
        <begin position="374"/>
        <end position="396"/>
    </location>
</feature>
<dbReference type="GO" id="GO:0015297">
    <property type="term" value="F:antiporter activity"/>
    <property type="evidence" value="ECO:0007669"/>
    <property type="project" value="UniProtKB-KW"/>
</dbReference>
<feature type="transmembrane region" description="Helical" evidence="9">
    <location>
        <begin position="73"/>
        <end position="95"/>
    </location>
</feature>
<evidence type="ECO:0000259" key="13">
    <source>
        <dbReference type="Pfam" id="PF20501"/>
    </source>
</evidence>
<dbReference type="EMBL" id="WUUT01000001">
    <property type="protein sequence ID" value="MXR50477.1"/>
    <property type="molecule type" value="Genomic_DNA"/>
</dbReference>
<dbReference type="PANTHER" id="PTHR43373:SF1">
    <property type="entry name" value="NA(+)_H(+) ANTIPORTER SUBUNIT A"/>
    <property type="match status" value="1"/>
</dbReference>
<dbReference type="GO" id="GO:0006811">
    <property type="term" value="P:monoatomic ion transport"/>
    <property type="evidence" value="ECO:0007669"/>
    <property type="project" value="UniProtKB-KW"/>
</dbReference>
<dbReference type="Pfam" id="PF00662">
    <property type="entry name" value="Proton_antipo_N"/>
    <property type="match status" value="1"/>
</dbReference>
<reference evidence="14 15" key="1">
    <citation type="submission" date="2019-12" db="EMBL/GenBank/DDBJ databases">
        <title>Isolation and characterization of three novel carbon monoxide-oxidizing members of Halobacteria from salione crusts and soils.</title>
        <authorList>
            <person name="Myers M.R."/>
            <person name="King G.M."/>
        </authorList>
    </citation>
    <scope>NUCLEOTIDE SEQUENCE [LARGE SCALE GENOMIC DNA]</scope>
    <source>
        <strain evidence="14 15">WSH3</strain>
    </source>
</reference>
<organism evidence="14 15">
    <name type="scientific">Halovenus carboxidivorans</name>
    <dbReference type="NCBI Taxonomy" id="2692199"/>
    <lineage>
        <taxon>Archaea</taxon>
        <taxon>Methanobacteriati</taxon>
        <taxon>Methanobacteriota</taxon>
        <taxon>Stenosarchaea group</taxon>
        <taxon>Halobacteria</taxon>
        <taxon>Halobacteriales</taxon>
        <taxon>Haloarculaceae</taxon>
        <taxon>Halovenus</taxon>
    </lineage>
</organism>
<feature type="transmembrane region" description="Helical" evidence="9">
    <location>
        <begin position="633"/>
        <end position="653"/>
    </location>
</feature>
<protein>
    <submittedName>
        <fullName evidence="14">DUF4040 domain-containing protein</fullName>
    </submittedName>
</protein>
<comment type="caution">
    <text evidence="14">The sequence shown here is derived from an EMBL/GenBank/DDBJ whole genome shotgun (WGS) entry which is preliminary data.</text>
</comment>
<evidence type="ECO:0000256" key="1">
    <source>
        <dbReference type="ARBA" id="ARBA00004651"/>
    </source>
</evidence>
<feature type="transmembrane region" description="Helical" evidence="9">
    <location>
        <begin position="277"/>
        <end position="298"/>
    </location>
</feature>
<evidence type="ECO:0000256" key="2">
    <source>
        <dbReference type="ARBA" id="ARBA00022448"/>
    </source>
</evidence>
<keyword evidence="4" id="KW-1003">Cell membrane</keyword>
<feature type="transmembrane region" description="Helical" evidence="9">
    <location>
        <begin position="463"/>
        <end position="485"/>
    </location>
</feature>
<dbReference type="InterPro" id="IPR046806">
    <property type="entry name" value="MrpA_C/MbhE"/>
</dbReference>
<feature type="transmembrane region" description="Helical" evidence="9">
    <location>
        <begin position="234"/>
        <end position="257"/>
    </location>
</feature>
<dbReference type="RefSeq" id="WP_159762604.1">
    <property type="nucleotide sequence ID" value="NZ_WUUT01000001.1"/>
</dbReference>
<feature type="transmembrane region" description="Helical" evidence="9">
    <location>
        <begin position="132"/>
        <end position="150"/>
    </location>
</feature>
<feature type="transmembrane region" description="Helical" evidence="9">
    <location>
        <begin position="162"/>
        <end position="184"/>
    </location>
</feature>
<feature type="transmembrane region" description="Helical" evidence="9">
    <location>
        <begin position="305"/>
        <end position="323"/>
    </location>
</feature>
<feature type="transmembrane region" description="Helical" evidence="9">
    <location>
        <begin position="697"/>
        <end position="714"/>
    </location>
</feature>
<keyword evidence="3" id="KW-0050">Antiport</keyword>
<dbReference type="PRINTS" id="PR01434">
    <property type="entry name" value="NADHDHGNASE5"/>
</dbReference>
<feature type="transmembrane region" description="Helical" evidence="9">
    <location>
        <begin position="659"/>
        <end position="677"/>
    </location>
</feature>
<keyword evidence="8 9" id="KW-0472">Membrane</keyword>
<accession>A0A6B0SZN5</accession>
<evidence type="ECO:0000256" key="3">
    <source>
        <dbReference type="ARBA" id="ARBA00022449"/>
    </source>
</evidence>
<feature type="transmembrane region" description="Helical" evidence="9">
    <location>
        <begin position="755"/>
        <end position="774"/>
    </location>
</feature>
<dbReference type="Pfam" id="PF20501">
    <property type="entry name" value="MbhE"/>
    <property type="match status" value="1"/>
</dbReference>
<keyword evidence="5 9" id="KW-0812">Transmembrane</keyword>
<feature type="transmembrane region" description="Helical" evidence="9">
    <location>
        <begin position="6"/>
        <end position="25"/>
    </location>
</feature>
<dbReference type="AlphaFoldDB" id="A0A6B0SZN5"/>
<dbReference type="Pfam" id="PF00361">
    <property type="entry name" value="Proton_antipo_M"/>
    <property type="match status" value="1"/>
</dbReference>
<evidence type="ECO:0000256" key="4">
    <source>
        <dbReference type="ARBA" id="ARBA00022475"/>
    </source>
</evidence>
<feature type="transmembrane region" description="Helical" evidence="9">
    <location>
        <begin position="505"/>
        <end position="528"/>
    </location>
</feature>
<feature type="domain" description="MrpA C-terminal/MbhD" evidence="12">
    <location>
        <begin position="618"/>
        <end position="681"/>
    </location>
</feature>
<feature type="transmembrane region" description="Helical" evidence="9">
    <location>
        <begin position="608"/>
        <end position="626"/>
    </location>
</feature>
<evidence type="ECO:0000256" key="8">
    <source>
        <dbReference type="ARBA" id="ARBA00023136"/>
    </source>
</evidence>
<evidence type="ECO:0000313" key="14">
    <source>
        <dbReference type="EMBL" id="MXR50477.1"/>
    </source>
</evidence>
<feature type="transmembrane region" description="Helical" evidence="9">
    <location>
        <begin position="416"/>
        <end position="442"/>
    </location>
</feature>
<evidence type="ECO:0000256" key="6">
    <source>
        <dbReference type="ARBA" id="ARBA00022989"/>
    </source>
</evidence>
<feature type="domain" description="NADH-Ubiquinone oxidoreductase (complex I) chain 5 N-terminal" evidence="11">
    <location>
        <begin position="61"/>
        <end position="109"/>
    </location>
</feature>
<dbReference type="Proteomes" id="UP000466535">
    <property type="component" value="Unassembled WGS sequence"/>
</dbReference>
<evidence type="ECO:0000256" key="9">
    <source>
        <dbReference type="SAM" id="Phobius"/>
    </source>
</evidence>
<dbReference type="InterPro" id="IPR050616">
    <property type="entry name" value="CPA3_Na-H_Antiporter_A"/>
</dbReference>
<evidence type="ECO:0000313" key="15">
    <source>
        <dbReference type="Proteomes" id="UP000466535"/>
    </source>
</evidence>
<dbReference type="InterPro" id="IPR025383">
    <property type="entry name" value="MrpA_C/MbhD"/>
</dbReference>
<feature type="transmembrane region" description="Helical" evidence="9">
    <location>
        <begin position="335"/>
        <end position="354"/>
    </location>
</feature>
<dbReference type="InterPro" id="IPR001516">
    <property type="entry name" value="Proton_antipo_N"/>
</dbReference>
<gene>
    <name evidence="14" type="ORF">GRX03_02500</name>
</gene>
<name>A0A6B0SZN5_9EURY</name>
<feature type="transmembrane region" description="Helical" evidence="9">
    <location>
        <begin position="208"/>
        <end position="227"/>
    </location>
</feature>
<feature type="transmembrane region" description="Helical" evidence="9">
    <location>
        <begin position="107"/>
        <end position="126"/>
    </location>
</feature>
<sequence>MADLFVLALAIALPFLAAVFAPLLYRLLGETVGYVGAVVAAVCFALLLTQVGAEGTVSTPWIPSMDVAFRFTVDAFGLLFALLASGIGILIFAYAREYMHGKPDLGRFYMALLAFMGSILGVALAADLVALFLFWELTSVCSFVLIGYYTDDAESRYSARMAMVITVGGGLCLLVGILLIAVGAESVGLAPFDLAAILANRGAVADAMRAQGVFLPALALVAVAAAAKSAQVPLYVWLPGAMVAPTPVSAFLHSATMVKVGVYALGRLRPLFHGPEWMALVATLGMVTMTVGALLAVLATDIKELLAYSTASHLGLMVAAFGFESHYGAEAGAFHLFNHALFKATLFLVAGIVAHEAGTRAIDDLGGLREDLPITAGITVLAALSMAGIPPFNGFYSKEILFEAAWEAAVHGGGLLWLYPATAVFASVFTVLYSLRFLWLFFGPRPDGLGPVHRAPLGLLAPPAVLAVAVAAVSVVPGVAIDLLVDDAASATAVSHVEIHAGIPTSLSGPVVMSAITIAVGVAAFPFYDRIRASLERVRAATTLVHPTVGYDALLSATDRASGLVGRSVHNGLIRTYVWWVLLSACVLTVAGYATATTGLPTPAVAETPVALVLVLAVAVVAAVAVTTADSHVTGVLTLGILGFMVAIFYILASGADLALTQLVVETLLLLIFLLVLEELPAYYGEIDLLRAARDGALSVAVGATAFVSVLYAAPDGAGAPTPTASFFTNNAIPEGGGANIVNVILTDFRAFDTLGESIVIVLAALSVLVLLTMRDRGETQ</sequence>
<feature type="transmembrane region" description="Helical" evidence="9">
    <location>
        <begin position="577"/>
        <end position="596"/>
    </location>
</feature>
<dbReference type="OrthoDB" id="371891at2157"/>
<feature type="domain" description="NADH:quinone oxidoreductase/Mrp antiporter transmembrane" evidence="10">
    <location>
        <begin position="125"/>
        <end position="410"/>
    </location>
</feature>